<gene>
    <name evidence="10" type="ORF">GDO78_014601</name>
</gene>
<dbReference type="GO" id="GO:0004867">
    <property type="term" value="F:serine-type endopeptidase inhibitor activity"/>
    <property type="evidence" value="ECO:0007669"/>
    <property type="project" value="UniProtKB-KW"/>
</dbReference>
<keyword evidence="11" id="KW-1185">Reference proteome</keyword>
<evidence type="ECO:0000313" key="11">
    <source>
        <dbReference type="Proteomes" id="UP000770717"/>
    </source>
</evidence>
<evidence type="ECO:0000256" key="7">
    <source>
        <dbReference type="ARBA" id="ARBA00023180"/>
    </source>
</evidence>
<dbReference type="GO" id="GO:0005576">
    <property type="term" value="C:extracellular region"/>
    <property type="evidence" value="ECO:0007669"/>
    <property type="project" value="UniProtKB-SubCell"/>
</dbReference>
<organism evidence="10 11">
    <name type="scientific">Eleutherodactylus coqui</name>
    <name type="common">Puerto Rican coqui</name>
    <dbReference type="NCBI Taxonomy" id="57060"/>
    <lineage>
        <taxon>Eukaryota</taxon>
        <taxon>Metazoa</taxon>
        <taxon>Chordata</taxon>
        <taxon>Craniata</taxon>
        <taxon>Vertebrata</taxon>
        <taxon>Euteleostomi</taxon>
        <taxon>Amphibia</taxon>
        <taxon>Batrachia</taxon>
        <taxon>Anura</taxon>
        <taxon>Neobatrachia</taxon>
        <taxon>Hyloidea</taxon>
        <taxon>Eleutherodactylidae</taxon>
        <taxon>Eleutherodactylinae</taxon>
        <taxon>Eleutherodactylus</taxon>
        <taxon>Eleutherodactylus</taxon>
    </lineage>
</organism>
<dbReference type="Pfam" id="PF08487">
    <property type="entry name" value="VIT"/>
    <property type="match status" value="1"/>
</dbReference>
<dbReference type="SMART" id="SM00327">
    <property type="entry name" value="VWA"/>
    <property type="match status" value="1"/>
</dbReference>
<dbReference type="Pfam" id="PF00092">
    <property type="entry name" value="VWA"/>
    <property type="match status" value="1"/>
</dbReference>
<comment type="subcellular location">
    <subcellularLocation>
        <location evidence="1">Secreted</location>
    </subcellularLocation>
</comment>
<evidence type="ECO:0000256" key="3">
    <source>
        <dbReference type="ARBA" id="ARBA00022525"/>
    </source>
</evidence>
<dbReference type="InterPro" id="IPR050934">
    <property type="entry name" value="ITIH"/>
</dbReference>
<dbReference type="PANTHER" id="PTHR10338:SF119">
    <property type="entry name" value="INTER-ALPHA-TRYPSIN INHIBITOR HEAVY CHAIN H4"/>
    <property type="match status" value="1"/>
</dbReference>
<dbReference type="InterPro" id="IPR036465">
    <property type="entry name" value="vWFA_dom_sf"/>
</dbReference>
<feature type="non-terminal residue" evidence="10">
    <location>
        <position position="576"/>
    </location>
</feature>
<dbReference type="FunFam" id="3.40.50.410:FF:000013">
    <property type="entry name" value="inter-alpha-trypsin inhibitor heavy chain H2"/>
    <property type="match status" value="1"/>
</dbReference>
<evidence type="ECO:0008006" key="12">
    <source>
        <dbReference type="Google" id="ProtNLM"/>
    </source>
</evidence>
<dbReference type="Proteomes" id="UP000770717">
    <property type="component" value="Unassembled WGS sequence"/>
</dbReference>
<keyword evidence="4" id="KW-0646">Protease inhibitor</keyword>
<dbReference type="SUPFAM" id="SSF53300">
    <property type="entry name" value="vWA-like"/>
    <property type="match status" value="1"/>
</dbReference>
<evidence type="ECO:0000259" key="8">
    <source>
        <dbReference type="PROSITE" id="PS50234"/>
    </source>
</evidence>
<dbReference type="SMART" id="SM00609">
    <property type="entry name" value="VIT"/>
    <property type="match status" value="1"/>
</dbReference>
<keyword evidence="5" id="KW-0732">Signal</keyword>
<accession>A0A8J6JX32</accession>
<evidence type="ECO:0000259" key="9">
    <source>
        <dbReference type="PROSITE" id="PS51468"/>
    </source>
</evidence>
<sequence length="576" mass="65146">MEVRSMHIHSRVSSRFARTFITTVIQNVINSSQEAIFEMELPKTAFITNFTMIIDNVTNVGVIKEKAEAKKVYQKAVSRDQSAGLVQSSGRTMENFKISTNVGPLCTATFKLVYEELLKRRLGSYEFYLRIRPKELVENFHISVDITEPQGISFLKAVGTFMTNELSDGVRINRTENKAHVEFKPTLHQQRRCPNCAGTLLDGDLRITYDVRREASAGRVQIINGYFVHYFAPANLKRLPKNVLFVIDHSGSMYGNKIKQTYEAFTKILEEMPREDYIGILIFDDKVESWRNRLVKATPSNIKKAKQFVKTMTARGGTDINKALLTAAKMLFNATINNMLPPRSASMILFLSDGEPTSGTTDHAKIIDNVKRSLAAQAALYCLGFGNSVDFNFLEKLALENGGLARRIYEDSDSALQLQGFYNEVANPMLLDIELQYLENSVDHVTRHSFKHYYQGSEIIVAGRISNNSVESLTAEMKLSEPFSVTVETPMQEEDEVSRELRYIFGDFTERLWAYLTIEQLLTNRIAAGGEDKMKITEKALDLSMKYNFVTPLTSMVVTPPEMGKSDELVANKPQE</sequence>
<proteinExistence type="inferred from homology"/>
<protein>
    <recommendedName>
        <fullName evidence="12">Inter-alpha-trypsin inhibitor heavy chain H3</fullName>
    </recommendedName>
</protein>
<evidence type="ECO:0000256" key="6">
    <source>
        <dbReference type="ARBA" id="ARBA00022900"/>
    </source>
</evidence>
<dbReference type="InterPro" id="IPR013694">
    <property type="entry name" value="VIT"/>
</dbReference>
<keyword evidence="3" id="KW-0964">Secreted</keyword>
<feature type="domain" description="VWFA" evidence="8">
    <location>
        <begin position="242"/>
        <end position="425"/>
    </location>
</feature>
<keyword evidence="6" id="KW-0722">Serine protease inhibitor</keyword>
<evidence type="ECO:0000313" key="10">
    <source>
        <dbReference type="EMBL" id="KAG9471486.1"/>
    </source>
</evidence>
<dbReference type="PANTHER" id="PTHR10338">
    <property type="entry name" value="INTER-ALPHA-TRYPSIN INHIBITOR HEAVY CHAIN FAMILY MEMBER"/>
    <property type="match status" value="1"/>
</dbReference>
<feature type="domain" description="VIT" evidence="9">
    <location>
        <begin position="1"/>
        <end position="116"/>
    </location>
</feature>
<evidence type="ECO:0000256" key="4">
    <source>
        <dbReference type="ARBA" id="ARBA00022690"/>
    </source>
</evidence>
<dbReference type="AlphaFoldDB" id="A0A8J6JX32"/>
<dbReference type="Gene3D" id="3.40.50.410">
    <property type="entry name" value="von Willebrand factor, type A domain"/>
    <property type="match status" value="1"/>
</dbReference>
<dbReference type="EMBL" id="WNTK01000139">
    <property type="protein sequence ID" value="KAG9471486.1"/>
    <property type="molecule type" value="Genomic_DNA"/>
</dbReference>
<dbReference type="PROSITE" id="PS50234">
    <property type="entry name" value="VWFA"/>
    <property type="match status" value="1"/>
</dbReference>
<comment type="caution">
    <text evidence="10">The sequence shown here is derived from an EMBL/GenBank/DDBJ whole genome shotgun (WGS) entry which is preliminary data.</text>
</comment>
<reference evidence="10" key="1">
    <citation type="thesis" date="2020" institute="ProQuest LLC" country="789 East Eisenhower Parkway, Ann Arbor, MI, USA">
        <title>Comparative Genomics and Chromosome Evolution.</title>
        <authorList>
            <person name="Mudd A.B."/>
        </authorList>
    </citation>
    <scope>NUCLEOTIDE SEQUENCE</scope>
    <source>
        <strain evidence="10">HN-11 Male</strain>
        <tissue evidence="10">Kidney and liver</tissue>
    </source>
</reference>
<comment type="similarity">
    <text evidence="2">Belongs to the ITIH family.</text>
</comment>
<dbReference type="PROSITE" id="PS51468">
    <property type="entry name" value="VIT"/>
    <property type="match status" value="1"/>
</dbReference>
<evidence type="ECO:0000256" key="5">
    <source>
        <dbReference type="ARBA" id="ARBA00022729"/>
    </source>
</evidence>
<name>A0A8J6JX32_ELECQ</name>
<evidence type="ECO:0000256" key="2">
    <source>
        <dbReference type="ARBA" id="ARBA00010158"/>
    </source>
</evidence>
<evidence type="ECO:0000256" key="1">
    <source>
        <dbReference type="ARBA" id="ARBA00004613"/>
    </source>
</evidence>
<dbReference type="InterPro" id="IPR002035">
    <property type="entry name" value="VWF_A"/>
</dbReference>
<dbReference type="OrthoDB" id="299997at2759"/>
<keyword evidence="7" id="KW-0325">Glycoprotein</keyword>